<dbReference type="Proteomes" id="UP000327013">
    <property type="component" value="Chromosome 2"/>
</dbReference>
<gene>
    <name evidence="1" type="ORF">FH972_006404</name>
</gene>
<proteinExistence type="predicted"/>
<protein>
    <submittedName>
        <fullName evidence="1">Uncharacterized protein</fullName>
    </submittedName>
</protein>
<dbReference type="EMBL" id="CM017322">
    <property type="protein sequence ID" value="KAE8010006.1"/>
    <property type="molecule type" value="Genomic_DNA"/>
</dbReference>
<dbReference type="AlphaFoldDB" id="A0A5N6QT62"/>
<name>A0A5N6QT62_9ROSI</name>
<evidence type="ECO:0000313" key="1">
    <source>
        <dbReference type="EMBL" id="KAE8010006.1"/>
    </source>
</evidence>
<keyword evidence="2" id="KW-1185">Reference proteome</keyword>
<accession>A0A5N6QT62</accession>
<evidence type="ECO:0000313" key="2">
    <source>
        <dbReference type="Proteomes" id="UP000327013"/>
    </source>
</evidence>
<organism evidence="1 2">
    <name type="scientific">Carpinus fangiana</name>
    <dbReference type="NCBI Taxonomy" id="176857"/>
    <lineage>
        <taxon>Eukaryota</taxon>
        <taxon>Viridiplantae</taxon>
        <taxon>Streptophyta</taxon>
        <taxon>Embryophyta</taxon>
        <taxon>Tracheophyta</taxon>
        <taxon>Spermatophyta</taxon>
        <taxon>Magnoliopsida</taxon>
        <taxon>eudicotyledons</taxon>
        <taxon>Gunneridae</taxon>
        <taxon>Pentapetalae</taxon>
        <taxon>rosids</taxon>
        <taxon>fabids</taxon>
        <taxon>Fagales</taxon>
        <taxon>Betulaceae</taxon>
        <taxon>Carpinus</taxon>
    </lineage>
</organism>
<sequence>MGFISIAKFINSIEQDAWLCLFCKGPQESLYFAEKLSLAPSYALCEQPFAAWIVAILRPHVKLAIPIQEVHKFQLQAAITMDHIWFSKNQLQKFLRPVTRQKQETWG</sequence>
<reference evidence="1 2" key="1">
    <citation type="submission" date="2019-06" db="EMBL/GenBank/DDBJ databases">
        <title>A chromosomal-level reference genome of Carpinus fangiana (Coryloideae, Betulaceae).</title>
        <authorList>
            <person name="Yang X."/>
            <person name="Wang Z."/>
            <person name="Zhang L."/>
            <person name="Hao G."/>
            <person name="Liu J."/>
            <person name="Yang Y."/>
        </authorList>
    </citation>
    <scope>NUCLEOTIDE SEQUENCE [LARGE SCALE GENOMIC DNA]</scope>
    <source>
        <strain evidence="1">Cfa_2016G</strain>
        <tissue evidence="1">Leaf</tissue>
    </source>
</reference>